<dbReference type="KEGG" id="avu:BK816_02815"/>
<gene>
    <name evidence="1" type="ORF">BK816_02815</name>
</gene>
<dbReference type="Proteomes" id="UP000176288">
    <property type="component" value="Chromosome"/>
</dbReference>
<accession>A0A1D9MMB3</accession>
<keyword evidence="2" id="KW-1185">Reference proteome</keyword>
<evidence type="ECO:0008006" key="3">
    <source>
        <dbReference type="Google" id="ProtNLM"/>
    </source>
</evidence>
<dbReference type="EMBL" id="CP017812">
    <property type="protein sequence ID" value="AOZ73434.1"/>
    <property type="molecule type" value="Genomic_DNA"/>
</dbReference>
<evidence type="ECO:0000313" key="2">
    <source>
        <dbReference type="Proteomes" id="UP000176288"/>
    </source>
</evidence>
<dbReference type="AlphaFoldDB" id="A0A1D9MMB3"/>
<reference evidence="1 2" key="1">
    <citation type="submission" date="2016-10" db="EMBL/GenBank/DDBJ databases">
        <title>Actinomyces aegypiusis sp. nov., isolated from the Aegypius monachus in Qinghai Tibet Plateau China.</title>
        <authorList>
            <person name="Wang Y."/>
        </authorList>
    </citation>
    <scope>NUCLEOTIDE SEQUENCE [LARGE SCALE GENOMIC DNA]</scope>
    <source>
        <strain evidence="1 2">VUL4_3</strain>
    </source>
</reference>
<organism evidence="1 2">
    <name type="scientific">Boudabousia tangfeifanii</name>
    <dbReference type="NCBI Taxonomy" id="1912795"/>
    <lineage>
        <taxon>Bacteria</taxon>
        <taxon>Bacillati</taxon>
        <taxon>Actinomycetota</taxon>
        <taxon>Actinomycetes</taxon>
        <taxon>Actinomycetales</taxon>
        <taxon>Actinomycetaceae</taxon>
        <taxon>Boudabousia</taxon>
    </lineage>
</organism>
<evidence type="ECO:0000313" key="1">
    <source>
        <dbReference type="EMBL" id="AOZ73434.1"/>
    </source>
</evidence>
<sequence>MWPTLPDDEWPVLSWEEWWDQAKLETKLAQALAFGRRERAMRSLNEPVTDFIWHYYGLKPARFERWQPGIGVRLGTPSPDAPKECQELYAQMGRRKYFKQDEESVSVDLSAWQARRGGVAYDWRELLKIIQKREPFFGCLGLHEWAMVYRDEKRHPLPLRLGVEGTAKVVETLPIRCTHYDAFRFFTPAARPLNHYQPSEETIIECEQPACLHQNMDLLRYGLALEPLIPTSFMLNVFAMALRIRQLDMSASAYDCRACGLAPVAIETAEGKAIYIEKQRAFSDQAKAYRAQLIALLEQVV</sequence>
<name>A0A1D9MMB3_9ACTO</name>
<protein>
    <recommendedName>
        <fullName evidence="3">3-methyladenine DNA glycosylase</fullName>
    </recommendedName>
</protein>
<proteinExistence type="predicted"/>